<dbReference type="PANTHER" id="PTHR30069">
    <property type="entry name" value="TONB-DEPENDENT OUTER MEMBRANE RECEPTOR"/>
    <property type="match status" value="1"/>
</dbReference>
<comment type="caution">
    <text evidence="15">The sequence shown here is derived from an EMBL/GenBank/DDBJ whole genome shotgun (WGS) entry which is preliminary data.</text>
</comment>
<keyword evidence="5 12" id="KW-0732">Signal</keyword>
<evidence type="ECO:0000256" key="1">
    <source>
        <dbReference type="ARBA" id="ARBA00004571"/>
    </source>
</evidence>
<evidence type="ECO:0000256" key="5">
    <source>
        <dbReference type="ARBA" id="ARBA00022729"/>
    </source>
</evidence>
<dbReference type="Gene3D" id="2.40.170.20">
    <property type="entry name" value="TonB-dependent receptor, beta-barrel domain"/>
    <property type="match status" value="1"/>
</dbReference>
<evidence type="ECO:0000256" key="7">
    <source>
        <dbReference type="ARBA" id="ARBA00023077"/>
    </source>
</evidence>
<organism evidence="15 16">
    <name type="scientific">Methylomonas rosea</name>
    <dbReference type="NCBI Taxonomy" id="2952227"/>
    <lineage>
        <taxon>Bacteria</taxon>
        <taxon>Pseudomonadati</taxon>
        <taxon>Pseudomonadota</taxon>
        <taxon>Gammaproteobacteria</taxon>
        <taxon>Methylococcales</taxon>
        <taxon>Methylococcaceae</taxon>
        <taxon>Methylomonas</taxon>
    </lineage>
</organism>
<dbReference type="EMBL" id="JANIBL010000013">
    <property type="protein sequence ID" value="MCQ8116981.1"/>
    <property type="molecule type" value="Genomic_DNA"/>
</dbReference>
<evidence type="ECO:0000256" key="12">
    <source>
        <dbReference type="SAM" id="SignalP"/>
    </source>
</evidence>
<sequence>MKHAKIKLSATPCLLGAMLLLVLPGVSVAEDDKADNKAVSNQAAVLPEMTVTAESQKATTQTATEKYKLPAVTESVTREKMEDTINVMNTEDAIKYLPNILVRKRYIGDKEMPVSMRTSGTGSSARSLIYADGILLSSLLGNNNGMTGSPRWNMVSPSEIERVDVMYGPFSAAYGGNSIGGVIDITTRMPEKFEAGGGVQSTWQEYDVYGHTDVYDSQQYTANLGSRHGDFSWRFDVSHLDAHSQPVTYSYLVPTGTYNSTRSPTAPLSNAQIAALPVGTAINPVIGAVGDLDRTNVPYSAIGEGNIRHTVQDNFKWKLAYDITPTLKATYTLGLWQNDESGGFKSYLNNTVTGLPINSGYASFGGKTYNLDSPSFAQNDYQQMHWSHGMALKSNTGGIFDWELNGSVINYGQDEQRAPTVAPNGADAGGAGRITSLNDTGWHTVDAKGIWRPESAWGPHHVSFGYHHDLYELNNQQYNTSNWLYGGKGSLFTNSQGKTETNAIWIQDAWTFDPDWTLTLGGRLENWNAFDGTNTGSNGRTINQSNRSDLRFSPKASLAWKPTDSWKFTSSIAQAYRFPTVTELFQGSNVGSGGTSNIVNPNPTLKPEEALSSELSAQYFLSEGSLRLSLFHEKVYDAIYSQTTFSPVTNSTLSYAQNIDQISTYGWEFSGEHSNVVIDGLDLSGNVTWANSRIDKNAALPASVGKYQPRVPEWRASATATYHVTKDFTSSISGRYSSQQYGQIDNSDVNPDTYTGTGSAFFVVDTRAKYQLTKQLTLSAGIDNITNEKYWLFHVFPQRTYIAELKFNY</sequence>
<evidence type="ECO:0000256" key="2">
    <source>
        <dbReference type="ARBA" id="ARBA00022448"/>
    </source>
</evidence>
<reference evidence="15 16" key="1">
    <citation type="submission" date="2022-07" db="EMBL/GenBank/DDBJ databases">
        <title>Methylomonas rivi sp. nov., Methylomonas rosea sp. nov., Methylomonas aureus sp. nov. and Methylomonas subterranea sp. nov., four novel methanotrophs isolated from a freshwater creek and the deep terrestrial subsurface.</title>
        <authorList>
            <person name="Abin C."/>
            <person name="Sankaranarayanan K."/>
            <person name="Garner C."/>
            <person name="Sindelar R."/>
            <person name="Kotary K."/>
            <person name="Garner R."/>
            <person name="Barclay S."/>
            <person name="Lawson P."/>
            <person name="Krumholz L."/>
        </authorList>
    </citation>
    <scope>NUCLEOTIDE SEQUENCE [LARGE SCALE GENOMIC DNA]</scope>
    <source>
        <strain evidence="15 16">WSC-7</strain>
    </source>
</reference>
<comment type="subcellular location">
    <subcellularLocation>
        <location evidence="1 10">Cell outer membrane</location>
        <topology evidence="1 10">Multi-pass membrane protein</topology>
    </subcellularLocation>
</comment>
<dbReference type="PANTHER" id="PTHR30069:SF53">
    <property type="entry name" value="COLICIN I RECEPTOR-RELATED"/>
    <property type="match status" value="1"/>
</dbReference>
<evidence type="ECO:0000256" key="6">
    <source>
        <dbReference type="ARBA" id="ARBA00023065"/>
    </source>
</evidence>
<dbReference type="PROSITE" id="PS52016">
    <property type="entry name" value="TONB_DEPENDENT_REC_3"/>
    <property type="match status" value="1"/>
</dbReference>
<feature type="signal peptide" evidence="12">
    <location>
        <begin position="1"/>
        <end position="29"/>
    </location>
</feature>
<keyword evidence="16" id="KW-1185">Reference proteome</keyword>
<dbReference type="InterPro" id="IPR037066">
    <property type="entry name" value="Plug_dom_sf"/>
</dbReference>
<dbReference type="Pfam" id="PF07715">
    <property type="entry name" value="Plug"/>
    <property type="match status" value="1"/>
</dbReference>
<dbReference type="CDD" id="cd01347">
    <property type="entry name" value="ligand_gated_channel"/>
    <property type="match status" value="1"/>
</dbReference>
<evidence type="ECO:0000256" key="10">
    <source>
        <dbReference type="PROSITE-ProRule" id="PRU01360"/>
    </source>
</evidence>
<evidence type="ECO:0000259" key="13">
    <source>
        <dbReference type="Pfam" id="PF00593"/>
    </source>
</evidence>
<dbReference type="InterPro" id="IPR012910">
    <property type="entry name" value="Plug_dom"/>
</dbReference>
<keyword evidence="8 10" id="KW-0472">Membrane</keyword>
<dbReference type="Pfam" id="PF00593">
    <property type="entry name" value="TonB_dep_Rec_b-barrel"/>
    <property type="match status" value="1"/>
</dbReference>
<keyword evidence="9 10" id="KW-0998">Cell outer membrane</keyword>
<evidence type="ECO:0000256" key="8">
    <source>
        <dbReference type="ARBA" id="ARBA00023136"/>
    </source>
</evidence>
<keyword evidence="3 10" id="KW-1134">Transmembrane beta strand</keyword>
<keyword evidence="15" id="KW-0675">Receptor</keyword>
<keyword evidence="4 10" id="KW-0812">Transmembrane</keyword>
<evidence type="ECO:0000313" key="15">
    <source>
        <dbReference type="EMBL" id="MCQ8116981.1"/>
    </source>
</evidence>
<dbReference type="InterPro" id="IPR039426">
    <property type="entry name" value="TonB-dep_rcpt-like"/>
</dbReference>
<evidence type="ECO:0000256" key="11">
    <source>
        <dbReference type="RuleBase" id="RU003357"/>
    </source>
</evidence>
<evidence type="ECO:0000256" key="9">
    <source>
        <dbReference type="ARBA" id="ARBA00023237"/>
    </source>
</evidence>
<dbReference type="InterPro" id="IPR000531">
    <property type="entry name" value="Beta-barrel_TonB"/>
</dbReference>
<keyword evidence="7 11" id="KW-0798">TonB box</keyword>
<name>A0ABT1TQC3_9GAMM</name>
<evidence type="ECO:0000313" key="16">
    <source>
        <dbReference type="Proteomes" id="UP001524570"/>
    </source>
</evidence>
<dbReference type="InterPro" id="IPR036942">
    <property type="entry name" value="Beta-barrel_TonB_sf"/>
</dbReference>
<evidence type="ECO:0000256" key="3">
    <source>
        <dbReference type="ARBA" id="ARBA00022452"/>
    </source>
</evidence>
<evidence type="ECO:0000259" key="14">
    <source>
        <dbReference type="Pfam" id="PF07715"/>
    </source>
</evidence>
<keyword evidence="6" id="KW-0406">Ion transport</keyword>
<dbReference type="SUPFAM" id="SSF56935">
    <property type="entry name" value="Porins"/>
    <property type="match status" value="1"/>
</dbReference>
<dbReference type="Gene3D" id="2.170.130.10">
    <property type="entry name" value="TonB-dependent receptor, plug domain"/>
    <property type="match status" value="1"/>
</dbReference>
<gene>
    <name evidence="15" type="ORF">NP589_06070</name>
</gene>
<feature type="chain" id="PRO_5045720632" evidence="12">
    <location>
        <begin position="30"/>
        <end position="809"/>
    </location>
</feature>
<dbReference type="Proteomes" id="UP001524570">
    <property type="component" value="Unassembled WGS sequence"/>
</dbReference>
<proteinExistence type="inferred from homology"/>
<evidence type="ECO:0000256" key="4">
    <source>
        <dbReference type="ARBA" id="ARBA00022692"/>
    </source>
</evidence>
<feature type="domain" description="TonB-dependent receptor-like beta-barrel" evidence="13">
    <location>
        <begin position="339"/>
        <end position="785"/>
    </location>
</feature>
<dbReference type="RefSeq" id="WP_256606171.1">
    <property type="nucleotide sequence ID" value="NZ_JANIBL010000013.1"/>
</dbReference>
<keyword evidence="2 10" id="KW-0813">Transport</keyword>
<protein>
    <submittedName>
        <fullName evidence="15">TonB-dependent receptor</fullName>
    </submittedName>
</protein>
<accession>A0ABT1TQC3</accession>
<feature type="domain" description="TonB-dependent receptor plug" evidence="14">
    <location>
        <begin position="66"/>
        <end position="182"/>
    </location>
</feature>
<comment type="similarity">
    <text evidence="10 11">Belongs to the TonB-dependent receptor family.</text>
</comment>